<keyword evidence="2" id="KW-0472">Membrane</keyword>
<evidence type="ECO:0000313" key="4">
    <source>
        <dbReference type="Proteomes" id="UP001501326"/>
    </source>
</evidence>
<protein>
    <recommendedName>
        <fullName evidence="5">RNA polymerase sigma factor 70 region 4 type 2 domain-containing protein</fullName>
    </recommendedName>
</protein>
<evidence type="ECO:0000256" key="1">
    <source>
        <dbReference type="SAM" id="MobiDB-lite"/>
    </source>
</evidence>
<dbReference type="InterPro" id="IPR013324">
    <property type="entry name" value="RNA_pol_sigma_r3/r4-like"/>
</dbReference>
<keyword evidence="2" id="KW-1133">Transmembrane helix</keyword>
<keyword evidence="2" id="KW-0812">Transmembrane</keyword>
<dbReference type="Gene3D" id="1.10.10.10">
    <property type="entry name" value="Winged helix-like DNA-binding domain superfamily/Winged helix DNA-binding domain"/>
    <property type="match status" value="1"/>
</dbReference>
<dbReference type="EMBL" id="BAAARN010000002">
    <property type="protein sequence ID" value="GAA2736960.1"/>
    <property type="molecule type" value="Genomic_DNA"/>
</dbReference>
<dbReference type="InterPro" id="IPR036388">
    <property type="entry name" value="WH-like_DNA-bd_sf"/>
</dbReference>
<reference evidence="4" key="1">
    <citation type="journal article" date="2019" name="Int. J. Syst. Evol. Microbiol.">
        <title>The Global Catalogue of Microorganisms (GCM) 10K type strain sequencing project: providing services to taxonomists for standard genome sequencing and annotation.</title>
        <authorList>
            <consortium name="The Broad Institute Genomics Platform"/>
            <consortium name="The Broad Institute Genome Sequencing Center for Infectious Disease"/>
            <person name="Wu L."/>
            <person name="Ma J."/>
        </authorList>
    </citation>
    <scope>NUCLEOTIDE SEQUENCE [LARGE SCALE GENOMIC DNA]</scope>
    <source>
        <strain evidence="4">JCM 16378</strain>
    </source>
</reference>
<evidence type="ECO:0000256" key="2">
    <source>
        <dbReference type="SAM" id="Phobius"/>
    </source>
</evidence>
<evidence type="ECO:0000313" key="3">
    <source>
        <dbReference type="EMBL" id="GAA2736960.1"/>
    </source>
</evidence>
<feature type="region of interest" description="Disordered" evidence="1">
    <location>
        <begin position="85"/>
        <end position="113"/>
    </location>
</feature>
<gene>
    <name evidence="3" type="ORF">GCM10009867_22620</name>
</gene>
<proteinExistence type="predicted"/>
<sequence>MHSEVAVAEHVVDRPGFDEYVVARGGDLLRTAWLLVGEEQASYRLVRTALARAWPQWSHLAEHGAGSYDTDLRRFLVQAHLRRHHHGAGPDVGGRKSSAPQRDPLTDNEKDPHLHALGPLDALSRVERTILVLVLFDGLGVGQVADLLDDDVGPVRHHLRHALAVLNDRFGLDERGVRGLLESLAPDDPPVDLLLSAEVAPSARRRGAWGWLFAVGAVAVTALVVSLVPGPPGQVPGPAPAPRPTARLVPSALSCRSSPGSPAPPRPVEPPLSASFVAALVCARTDDDSVWSGPLAPDDPVTDALALDSLVLEPRGAGSACPDLPHGPAFRLLLLGRDGTTTTWANEGLACDGWPALAQVYVATAEQAARSDPGDGDFLGCPTALGRTVDPTGTGPGLRRGTVLVSATACLHPLAPARPSAIPRFRQVRGNVLGLPDLAHLNEELARAGSRRTAKGDCGQGPAYRTVIRARTETGRVLELSSTCGQEFSVDGHLRDSWRADPETRSMLRALLNAN</sequence>
<organism evidence="3 4">
    <name type="scientific">Pedococcus aerophilus</name>
    <dbReference type="NCBI Taxonomy" id="436356"/>
    <lineage>
        <taxon>Bacteria</taxon>
        <taxon>Bacillati</taxon>
        <taxon>Actinomycetota</taxon>
        <taxon>Actinomycetes</taxon>
        <taxon>Micrococcales</taxon>
        <taxon>Intrasporangiaceae</taxon>
        <taxon>Pedococcus</taxon>
    </lineage>
</organism>
<feature type="compositionally biased region" description="Basic and acidic residues" evidence="1">
    <location>
        <begin position="104"/>
        <end position="113"/>
    </location>
</feature>
<evidence type="ECO:0008006" key="5">
    <source>
        <dbReference type="Google" id="ProtNLM"/>
    </source>
</evidence>
<dbReference type="Proteomes" id="UP001501326">
    <property type="component" value="Unassembled WGS sequence"/>
</dbReference>
<name>A0ABP6H4V3_9MICO</name>
<keyword evidence="4" id="KW-1185">Reference proteome</keyword>
<dbReference type="SUPFAM" id="SSF88659">
    <property type="entry name" value="Sigma3 and sigma4 domains of RNA polymerase sigma factors"/>
    <property type="match status" value="1"/>
</dbReference>
<accession>A0ABP6H4V3</accession>
<comment type="caution">
    <text evidence="3">The sequence shown here is derived from an EMBL/GenBank/DDBJ whole genome shotgun (WGS) entry which is preliminary data.</text>
</comment>
<feature type="transmembrane region" description="Helical" evidence="2">
    <location>
        <begin position="208"/>
        <end position="228"/>
    </location>
</feature>